<dbReference type="EMBL" id="QMFB01000001">
    <property type="protein sequence ID" value="RAV23369.1"/>
    <property type="molecule type" value="Genomic_DNA"/>
</dbReference>
<dbReference type="Pfam" id="PF13578">
    <property type="entry name" value="Methyltransf_24"/>
    <property type="match status" value="1"/>
</dbReference>
<dbReference type="AlphaFoldDB" id="A0A329MTM6"/>
<accession>A0A329MTM6</accession>
<name>A0A329MTM6_9BACL</name>
<reference evidence="1 2" key="1">
    <citation type="journal article" date="2009" name="Int. J. Syst. Evol. Microbiol.">
        <title>Paenibacillus contaminans sp. nov., isolated from a contaminated laboratory plate.</title>
        <authorList>
            <person name="Chou J.H."/>
            <person name="Lee J.H."/>
            <person name="Lin M.C."/>
            <person name="Chang P.S."/>
            <person name="Arun A.B."/>
            <person name="Young C.C."/>
            <person name="Chen W.M."/>
        </authorList>
    </citation>
    <scope>NUCLEOTIDE SEQUENCE [LARGE SCALE GENOMIC DNA]</scope>
    <source>
        <strain evidence="1 2">CKOBP-6</strain>
    </source>
</reference>
<dbReference type="Proteomes" id="UP000250369">
    <property type="component" value="Unassembled WGS sequence"/>
</dbReference>
<gene>
    <name evidence="1" type="ORF">DQG23_04015</name>
</gene>
<dbReference type="Gene3D" id="3.40.50.150">
    <property type="entry name" value="Vaccinia Virus protein VP39"/>
    <property type="match status" value="1"/>
</dbReference>
<proteinExistence type="predicted"/>
<dbReference type="OrthoDB" id="176403at2"/>
<protein>
    <recommendedName>
        <fullName evidence="3">Class I SAM-dependent methyltransferase</fullName>
    </recommendedName>
</protein>
<evidence type="ECO:0008006" key="3">
    <source>
        <dbReference type="Google" id="ProtNLM"/>
    </source>
</evidence>
<dbReference type="RefSeq" id="WP_113029479.1">
    <property type="nucleotide sequence ID" value="NZ_QMFB01000001.1"/>
</dbReference>
<keyword evidence="2" id="KW-1185">Reference proteome</keyword>
<sequence>MNLTEDQIVFRLNEIKQLITPIDGWLSDEGVENLYRYTLLAPVSNVVEIGSWKGRSTSCLASAIKDRNGGRVYAVDKWKITPELQSYLKGYYAEDQLYDEFIDNMTKLNFIDYIEPIRQDSIEASRRWPLTRKIGLLYIDAAHDYLSVKQDFEFWSPFVASGGFIIFDDVPSWPGPTTLIGELPKWYKQIDIRGSHAIFQKL</sequence>
<dbReference type="InterPro" id="IPR029063">
    <property type="entry name" value="SAM-dependent_MTases_sf"/>
</dbReference>
<organism evidence="1 2">
    <name type="scientific">Paenibacillus contaminans</name>
    <dbReference type="NCBI Taxonomy" id="450362"/>
    <lineage>
        <taxon>Bacteria</taxon>
        <taxon>Bacillati</taxon>
        <taxon>Bacillota</taxon>
        <taxon>Bacilli</taxon>
        <taxon>Bacillales</taxon>
        <taxon>Paenibacillaceae</taxon>
        <taxon>Paenibacillus</taxon>
    </lineage>
</organism>
<evidence type="ECO:0000313" key="1">
    <source>
        <dbReference type="EMBL" id="RAV23369.1"/>
    </source>
</evidence>
<dbReference type="SUPFAM" id="SSF53335">
    <property type="entry name" value="S-adenosyl-L-methionine-dependent methyltransferases"/>
    <property type="match status" value="1"/>
</dbReference>
<comment type="caution">
    <text evidence="1">The sequence shown here is derived from an EMBL/GenBank/DDBJ whole genome shotgun (WGS) entry which is preliminary data.</text>
</comment>
<evidence type="ECO:0000313" key="2">
    <source>
        <dbReference type="Proteomes" id="UP000250369"/>
    </source>
</evidence>